<dbReference type="InterPro" id="IPR016187">
    <property type="entry name" value="CTDL_fold"/>
</dbReference>
<dbReference type="Pfam" id="PF00059">
    <property type="entry name" value="Lectin_C"/>
    <property type="match status" value="1"/>
</dbReference>
<name>A0ABR3NVK1_9TELE</name>
<dbReference type="PANTHER" id="PTHR45784">
    <property type="entry name" value="C-TYPE LECTIN DOMAIN FAMILY 20 MEMBER A-RELATED"/>
    <property type="match status" value="1"/>
</dbReference>
<comment type="caution">
    <text evidence="2">The sequence shown here is derived from an EMBL/GenBank/DDBJ whole genome shotgun (WGS) entry which is preliminary data.</text>
</comment>
<sequence length="224" mass="25914">MESVCAAVRALLEQFCSFSSVPLYKYSNVVVRGSELLQRFTDLATVDSMDDVNRLINLVDARYSGSVWIGLKWGTQKRWSAKTWSDAQNYCRQYYTDLPTIHNSQENDQVTMNISSAWHTWFGLFVDSWEWSDQWDLRFRHWAADQPSMMTGACVGISATDSGKWSQQSCDLRQHFICYRDDKRKQIVRLKVTCNGECTLNDPSLQTAILNEVWIKVKVKLKVT</sequence>
<accession>A0ABR3NVK1</accession>
<organism evidence="2 3">
    <name type="scientific">Cirrhinus molitorella</name>
    <name type="common">mud carp</name>
    <dbReference type="NCBI Taxonomy" id="172907"/>
    <lineage>
        <taxon>Eukaryota</taxon>
        <taxon>Metazoa</taxon>
        <taxon>Chordata</taxon>
        <taxon>Craniata</taxon>
        <taxon>Vertebrata</taxon>
        <taxon>Euteleostomi</taxon>
        <taxon>Actinopterygii</taxon>
        <taxon>Neopterygii</taxon>
        <taxon>Teleostei</taxon>
        <taxon>Ostariophysi</taxon>
        <taxon>Cypriniformes</taxon>
        <taxon>Cyprinidae</taxon>
        <taxon>Labeoninae</taxon>
        <taxon>Labeonini</taxon>
        <taxon>Cirrhinus</taxon>
    </lineage>
</organism>
<proteinExistence type="predicted"/>
<reference evidence="2 3" key="1">
    <citation type="submission" date="2023-09" db="EMBL/GenBank/DDBJ databases">
        <authorList>
            <person name="Wang M."/>
        </authorList>
    </citation>
    <scope>NUCLEOTIDE SEQUENCE [LARGE SCALE GENOMIC DNA]</scope>
    <source>
        <strain evidence="2">GT-2023</strain>
        <tissue evidence="2">Liver</tissue>
    </source>
</reference>
<dbReference type="PROSITE" id="PS50041">
    <property type="entry name" value="C_TYPE_LECTIN_2"/>
    <property type="match status" value="1"/>
</dbReference>
<dbReference type="Proteomes" id="UP001558613">
    <property type="component" value="Unassembled WGS sequence"/>
</dbReference>
<evidence type="ECO:0000259" key="1">
    <source>
        <dbReference type="PROSITE" id="PS50041"/>
    </source>
</evidence>
<dbReference type="EMBL" id="JAYMGO010000002">
    <property type="protein sequence ID" value="KAL1280944.1"/>
    <property type="molecule type" value="Genomic_DNA"/>
</dbReference>
<dbReference type="Gene3D" id="3.10.100.10">
    <property type="entry name" value="Mannose-Binding Protein A, subunit A"/>
    <property type="match status" value="1"/>
</dbReference>
<dbReference type="InterPro" id="IPR016186">
    <property type="entry name" value="C-type_lectin-like/link_sf"/>
</dbReference>
<dbReference type="SMART" id="SM00034">
    <property type="entry name" value="CLECT"/>
    <property type="match status" value="1"/>
</dbReference>
<keyword evidence="3" id="KW-1185">Reference proteome</keyword>
<feature type="domain" description="C-type lectin" evidence="1">
    <location>
        <begin position="82"/>
        <end position="179"/>
    </location>
</feature>
<evidence type="ECO:0000313" key="3">
    <source>
        <dbReference type="Proteomes" id="UP001558613"/>
    </source>
</evidence>
<evidence type="ECO:0000313" key="2">
    <source>
        <dbReference type="EMBL" id="KAL1280944.1"/>
    </source>
</evidence>
<protein>
    <recommendedName>
        <fullName evidence="1">C-type lectin domain-containing protein</fullName>
    </recommendedName>
</protein>
<dbReference type="InterPro" id="IPR001304">
    <property type="entry name" value="C-type_lectin-like"/>
</dbReference>
<dbReference type="SUPFAM" id="SSF56436">
    <property type="entry name" value="C-type lectin-like"/>
    <property type="match status" value="1"/>
</dbReference>
<gene>
    <name evidence="2" type="ORF">QQF64_015544</name>
</gene>
<dbReference type="PANTHER" id="PTHR45784:SF3">
    <property type="entry name" value="C-TYPE LECTIN DOMAIN FAMILY 4 MEMBER K-LIKE-RELATED"/>
    <property type="match status" value="1"/>
</dbReference>